<feature type="transmembrane region" description="Helical" evidence="9">
    <location>
        <begin position="12"/>
        <end position="28"/>
    </location>
</feature>
<dbReference type="GO" id="GO:0102389">
    <property type="term" value="F:polyprenol reductase activity"/>
    <property type="evidence" value="ECO:0007669"/>
    <property type="project" value="UniProtKB-UniRule"/>
</dbReference>
<evidence type="ECO:0000256" key="2">
    <source>
        <dbReference type="ARBA" id="ARBA00012522"/>
    </source>
</evidence>
<proteinExistence type="inferred from homology"/>
<keyword evidence="9" id="KW-0256">Endoplasmic reticulum</keyword>
<keyword evidence="12" id="KW-1185">Reference proteome</keyword>
<dbReference type="GO" id="GO:0160198">
    <property type="term" value="F:polyprenal reductase activity"/>
    <property type="evidence" value="ECO:0007669"/>
    <property type="project" value="UniProtKB-EC"/>
</dbReference>
<protein>
    <recommendedName>
        <fullName evidence="7 9">Polyprenal reductase</fullName>
        <ecNumber evidence="2 9">1.3.1.94</ecNumber>
    </recommendedName>
</protein>
<dbReference type="PANTHER" id="PTHR14624:SF0">
    <property type="entry name" value="POLYPRENOL REDUCTASE"/>
    <property type="match status" value="1"/>
</dbReference>
<feature type="transmembrane region" description="Helical" evidence="9">
    <location>
        <begin position="48"/>
        <end position="72"/>
    </location>
</feature>
<sequence length="207" mass="24630">MLCGEERFAHTPKNRIFIAVCLMTLQIYRRFYDTHYVSVFGQESKMHIFHYVVGHVHYPGAALAILCEAPIFTRTKKVIADASFRIFDLTLSEVVIIAVFLLAWRHQQICTRILAELRKNSKGEVVSNEYNLPNGDWFHYLTAPHQTTEIIMYASVMWLLWHHISWFFVFTWVLVNQVETILLSHWWYQENFKDFPKKRKALIPFLY</sequence>
<comment type="subcellular location">
    <subcellularLocation>
        <location evidence="1">Endomembrane system</location>
        <topology evidence="1">Multi-pass membrane protein</topology>
    </subcellularLocation>
    <subcellularLocation>
        <location evidence="9">Endoplasmic reticulum membrane</location>
    </subcellularLocation>
</comment>
<dbReference type="GO" id="GO:0005789">
    <property type="term" value="C:endoplasmic reticulum membrane"/>
    <property type="evidence" value="ECO:0007669"/>
    <property type="project" value="UniProtKB-SubCell"/>
</dbReference>
<evidence type="ECO:0000256" key="4">
    <source>
        <dbReference type="ARBA" id="ARBA00022989"/>
    </source>
</evidence>
<keyword evidence="5 9" id="KW-0472">Membrane</keyword>
<accession>A0A834ISN0</accession>
<evidence type="ECO:0000259" key="10">
    <source>
        <dbReference type="Pfam" id="PF02544"/>
    </source>
</evidence>
<dbReference type="Proteomes" id="UP000625711">
    <property type="component" value="Unassembled WGS sequence"/>
</dbReference>
<dbReference type="GO" id="GO:0016095">
    <property type="term" value="P:polyprenol catabolic process"/>
    <property type="evidence" value="ECO:0007669"/>
    <property type="project" value="UniProtKB-UniRule"/>
</dbReference>
<evidence type="ECO:0000256" key="9">
    <source>
        <dbReference type="RuleBase" id="RU367081"/>
    </source>
</evidence>
<reference evidence="11" key="1">
    <citation type="submission" date="2020-08" db="EMBL/GenBank/DDBJ databases">
        <title>Genome sequencing and assembly of the red palm weevil Rhynchophorus ferrugineus.</title>
        <authorList>
            <person name="Dias G.B."/>
            <person name="Bergman C.M."/>
            <person name="Manee M."/>
        </authorList>
    </citation>
    <scope>NUCLEOTIDE SEQUENCE</scope>
    <source>
        <strain evidence="11">AA-2017</strain>
        <tissue evidence="11">Whole larva</tissue>
    </source>
</reference>
<dbReference type="Pfam" id="PF02544">
    <property type="entry name" value="Steroid_dh"/>
    <property type="match status" value="1"/>
</dbReference>
<dbReference type="OrthoDB" id="5788137at2759"/>
<evidence type="ECO:0000313" key="11">
    <source>
        <dbReference type="EMBL" id="KAF7285321.1"/>
    </source>
</evidence>
<keyword evidence="9" id="KW-0560">Oxidoreductase</keyword>
<keyword evidence="4 9" id="KW-1133">Transmembrane helix</keyword>
<comment type="similarity">
    <text evidence="6 9">Belongs to the steroid 5-alpha reductase family. Polyprenal reductase subfamily.</text>
</comment>
<comment type="catalytic activity">
    <reaction evidence="8 9">
        <text>a di-trans,poly-cis-dolichal + NADP(+) = a di-trans,poly-cis-polyprenal + NADPH + H(+)</text>
        <dbReference type="Rhea" id="RHEA:80727"/>
        <dbReference type="Rhea" id="RHEA-COMP:19536"/>
        <dbReference type="Rhea" id="RHEA-COMP:19537"/>
        <dbReference type="ChEBI" id="CHEBI:15378"/>
        <dbReference type="ChEBI" id="CHEBI:57783"/>
        <dbReference type="ChEBI" id="CHEBI:58349"/>
        <dbReference type="ChEBI" id="CHEBI:231623"/>
        <dbReference type="ChEBI" id="CHEBI:231637"/>
        <dbReference type="EC" id="1.3.1.94"/>
    </reaction>
    <physiologicalReaction direction="right-to-left" evidence="8 9">
        <dbReference type="Rhea" id="RHEA:80729"/>
    </physiologicalReaction>
</comment>
<dbReference type="InterPro" id="IPR039698">
    <property type="entry name" value="Dfg10/SRD5A3"/>
</dbReference>
<evidence type="ECO:0000256" key="8">
    <source>
        <dbReference type="ARBA" id="ARBA00049427"/>
    </source>
</evidence>
<dbReference type="GO" id="GO:0006488">
    <property type="term" value="P:dolichol-linked oligosaccharide biosynthetic process"/>
    <property type="evidence" value="ECO:0007669"/>
    <property type="project" value="UniProtKB-UniRule"/>
</dbReference>
<comment type="caution">
    <text evidence="11">The sequence shown here is derived from an EMBL/GenBank/DDBJ whole genome shotgun (WGS) entry which is preliminary data.</text>
</comment>
<evidence type="ECO:0000256" key="1">
    <source>
        <dbReference type="ARBA" id="ARBA00004127"/>
    </source>
</evidence>
<evidence type="ECO:0000313" key="12">
    <source>
        <dbReference type="Proteomes" id="UP000625711"/>
    </source>
</evidence>
<feature type="transmembrane region" description="Helical" evidence="9">
    <location>
        <begin position="84"/>
        <end position="104"/>
    </location>
</feature>
<dbReference type="GO" id="GO:0003865">
    <property type="term" value="F:3-oxo-5-alpha-steroid 4-dehydrogenase activity"/>
    <property type="evidence" value="ECO:0007669"/>
    <property type="project" value="TreeGrafter"/>
</dbReference>
<keyword evidence="9" id="KW-0521">NADP</keyword>
<evidence type="ECO:0000256" key="5">
    <source>
        <dbReference type="ARBA" id="ARBA00023136"/>
    </source>
</evidence>
<name>A0A834ISN0_RHYFE</name>
<comment type="function">
    <text evidence="9">Plays a key role in early steps of protein N-linked glycosylation by being involved in the conversion of polyprenol into dolichol. Acts as a polyprenal reductase that mediates the reduction of polyprenal into dolichal in a NADP-dependent mechanism. Dolichols are required for the synthesis of dolichol-linked monosaccharides and the oligosaccharide precursor used for N-glycosylation.</text>
</comment>
<feature type="domain" description="3-oxo-5-alpha-steroid 4-dehydrogenase C-terminal" evidence="10">
    <location>
        <begin position="94"/>
        <end position="207"/>
    </location>
</feature>
<dbReference type="PANTHER" id="PTHR14624">
    <property type="entry name" value="DFG10 PROTEIN"/>
    <property type="match status" value="1"/>
</dbReference>
<evidence type="ECO:0000256" key="7">
    <source>
        <dbReference type="ARBA" id="ARBA00047186"/>
    </source>
</evidence>
<gene>
    <name evidence="11" type="ORF">GWI33_011114</name>
</gene>
<evidence type="ECO:0000256" key="3">
    <source>
        <dbReference type="ARBA" id="ARBA00022692"/>
    </source>
</evidence>
<keyword evidence="3 9" id="KW-0812">Transmembrane</keyword>
<dbReference type="AlphaFoldDB" id="A0A834ISN0"/>
<dbReference type="EC" id="1.3.1.94" evidence="2 9"/>
<evidence type="ECO:0000256" key="6">
    <source>
        <dbReference type="ARBA" id="ARBA00046320"/>
    </source>
</evidence>
<dbReference type="InterPro" id="IPR001104">
    <property type="entry name" value="3-oxo-5_a-steroid_4-DH_C"/>
</dbReference>
<comment type="pathway">
    <text evidence="9">Protein modification; protein glycosylation.</text>
</comment>
<dbReference type="UniPathway" id="UPA00378"/>
<comment type="caution">
    <text evidence="9">Lacks conserved residue(s) required for the propagation of feature annotation.</text>
</comment>
<dbReference type="PROSITE" id="PS50244">
    <property type="entry name" value="S5A_REDUCTASE"/>
    <property type="match status" value="1"/>
</dbReference>
<organism evidence="11 12">
    <name type="scientific">Rhynchophorus ferrugineus</name>
    <name type="common">Red palm weevil</name>
    <name type="synonym">Curculio ferrugineus</name>
    <dbReference type="NCBI Taxonomy" id="354439"/>
    <lineage>
        <taxon>Eukaryota</taxon>
        <taxon>Metazoa</taxon>
        <taxon>Ecdysozoa</taxon>
        <taxon>Arthropoda</taxon>
        <taxon>Hexapoda</taxon>
        <taxon>Insecta</taxon>
        <taxon>Pterygota</taxon>
        <taxon>Neoptera</taxon>
        <taxon>Endopterygota</taxon>
        <taxon>Coleoptera</taxon>
        <taxon>Polyphaga</taxon>
        <taxon>Cucujiformia</taxon>
        <taxon>Curculionidae</taxon>
        <taxon>Dryophthorinae</taxon>
        <taxon>Rhynchophorus</taxon>
    </lineage>
</organism>
<dbReference type="EMBL" id="JAACXV010000057">
    <property type="protein sequence ID" value="KAF7285321.1"/>
    <property type="molecule type" value="Genomic_DNA"/>
</dbReference>